<keyword evidence="4 7" id="KW-0812">Transmembrane</keyword>
<sequence>MKKTRSHRYVFVTLLLVVAIAGMSQGLTLPLLSVLLEKSGVSTVANGVNAAALYIGILLVSPLMEIPLRKFGYRTTILLGLTLVSASSLLLPVFRGFAIWFVLRLLLGIGDMALHYSAQLWVNAIAPVERRGRYLSIYGFAYSAGFSFGPLGMLLVDYGIWAPFLAISVFYAAAFLMLIPLKNAYPETVEQTESRNNRYLDVLRLSWLALIPPFLYGYMESSLNVNFPVYAVRSGLSLDWVSILLPSFVVGSLVLQMPLGRWSDRAGRKKVMVLCAAVGAGCFLLLPLVSSQVWAMMILLALAGAFVGSFYTLGLAFAADILAPGLISTAGAIASIMFGIANLVAPSVNGYFLGTSMPGLMFYVLGGMLALFVALSFAFRRGGPQKIRTEEKVPHAM</sequence>
<dbReference type="Pfam" id="PF07690">
    <property type="entry name" value="MFS_1"/>
    <property type="match status" value="1"/>
</dbReference>
<dbReference type="RefSeq" id="WP_038094425.1">
    <property type="nucleotide sequence ID" value="NZ_JMIR01000051.1"/>
</dbReference>
<dbReference type="eggNOG" id="COG2814">
    <property type="taxonomic scope" value="Bacteria"/>
</dbReference>
<dbReference type="CDD" id="cd17477">
    <property type="entry name" value="MFS_YcaD_like"/>
    <property type="match status" value="1"/>
</dbReference>
<feature type="transmembrane region" description="Helical" evidence="7">
    <location>
        <begin position="160"/>
        <end position="181"/>
    </location>
</feature>
<evidence type="ECO:0000256" key="6">
    <source>
        <dbReference type="ARBA" id="ARBA00023136"/>
    </source>
</evidence>
<feature type="transmembrane region" description="Helical" evidence="7">
    <location>
        <begin position="71"/>
        <end position="91"/>
    </location>
</feature>
<organism evidence="9 10">
    <name type="scientific">Tumebacillus flagellatus</name>
    <dbReference type="NCBI Taxonomy" id="1157490"/>
    <lineage>
        <taxon>Bacteria</taxon>
        <taxon>Bacillati</taxon>
        <taxon>Bacillota</taxon>
        <taxon>Bacilli</taxon>
        <taxon>Bacillales</taxon>
        <taxon>Alicyclobacillaceae</taxon>
        <taxon>Tumebacillus</taxon>
    </lineage>
</organism>
<dbReference type="Proteomes" id="UP000027931">
    <property type="component" value="Unassembled WGS sequence"/>
</dbReference>
<feature type="transmembrane region" description="Helical" evidence="7">
    <location>
        <begin position="271"/>
        <end position="289"/>
    </location>
</feature>
<evidence type="ECO:0000256" key="7">
    <source>
        <dbReference type="SAM" id="Phobius"/>
    </source>
</evidence>
<dbReference type="PROSITE" id="PS50850">
    <property type="entry name" value="MFS"/>
    <property type="match status" value="1"/>
</dbReference>
<dbReference type="OrthoDB" id="9607at2"/>
<dbReference type="STRING" id="1157490.EL26_23210"/>
<feature type="domain" description="Major facilitator superfamily (MFS) profile" evidence="8">
    <location>
        <begin position="10"/>
        <end position="384"/>
    </location>
</feature>
<proteinExistence type="predicted"/>
<gene>
    <name evidence="9" type="ORF">EL26_23210</name>
</gene>
<keyword evidence="10" id="KW-1185">Reference proteome</keyword>
<feature type="transmembrane region" description="Helical" evidence="7">
    <location>
        <begin position="202"/>
        <end position="219"/>
    </location>
</feature>
<dbReference type="SUPFAM" id="SSF103473">
    <property type="entry name" value="MFS general substrate transporter"/>
    <property type="match status" value="1"/>
</dbReference>
<dbReference type="InterPro" id="IPR036259">
    <property type="entry name" value="MFS_trans_sf"/>
</dbReference>
<dbReference type="InterPro" id="IPR011701">
    <property type="entry name" value="MFS"/>
</dbReference>
<reference evidence="9 10" key="1">
    <citation type="journal article" date="2013" name="Int. J. Syst. Evol. Microbiol.">
        <title>Tumebacillus flagellatus sp. nov., an alpha-amylase/pullulanase-producing bacterium isolated from cassava wastewater.</title>
        <authorList>
            <person name="Wang Q."/>
            <person name="Xie N."/>
            <person name="Qin Y."/>
            <person name="Shen N."/>
            <person name="Zhu J."/>
            <person name="Mi H."/>
            <person name="Huang R."/>
        </authorList>
    </citation>
    <scope>NUCLEOTIDE SEQUENCE [LARGE SCALE GENOMIC DNA]</scope>
    <source>
        <strain evidence="9 10">GST4</strain>
    </source>
</reference>
<evidence type="ECO:0000256" key="1">
    <source>
        <dbReference type="ARBA" id="ARBA00004651"/>
    </source>
</evidence>
<feature type="transmembrane region" description="Helical" evidence="7">
    <location>
        <begin position="360"/>
        <end position="379"/>
    </location>
</feature>
<evidence type="ECO:0000313" key="9">
    <source>
        <dbReference type="EMBL" id="KEO80992.1"/>
    </source>
</evidence>
<evidence type="ECO:0000313" key="10">
    <source>
        <dbReference type="Proteomes" id="UP000027931"/>
    </source>
</evidence>
<feature type="transmembrane region" description="Helical" evidence="7">
    <location>
        <begin position="239"/>
        <end position="259"/>
    </location>
</feature>
<comment type="caution">
    <text evidence="9">The sequence shown here is derived from an EMBL/GenBank/DDBJ whole genome shotgun (WGS) entry which is preliminary data.</text>
</comment>
<dbReference type="InterPro" id="IPR020846">
    <property type="entry name" value="MFS_dom"/>
</dbReference>
<dbReference type="Gene3D" id="1.20.1250.20">
    <property type="entry name" value="MFS general substrate transporter like domains"/>
    <property type="match status" value="2"/>
</dbReference>
<feature type="transmembrane region" description="Helical" evidence="7">
    <location>
        <begin position="97"/>
        <end position="114"/>
    </location>
</feature>
<dbReference type="GO" id="GO:0022857">
    <property type="term" value="F:transmembrane transporter activity"/>
    <property type="evidence" value="ECO:0007669"/>
    <property type="project" value="InterPro"/>
</dbReference>
<feature type="transmembrane region" description="Helical" evidence="7">
    <location>
        <begin position="295"/>
        <end position="319"/>
    </location>
</feature>
<accession>A0A074M4R0</accession>
<dbReference type="PANTHER" id="PTHR23521">
    <property type="entry name" value="TRANSPORTER MFS SUPERFAMILY"/>
    <property type="match status" value="1"/>
</dbReference>
<dbReference type="GO" id="GO:0005886">
    <property type="term" value="C:plasma membrane"/>
    <property type="evidence" value="ECO:0007669"/>
    <property type="project" value="UniProtKB-SubCell"/>
</dbReference>
<dbReference type="InterPro" id="IPR047200">
    <property type="entry name" value="MFS_YcaD-like"/>
</dbReference>
<dbReference type="PANTHER" id="PTHR23521:SF2">
    <property type="entry name" value="TRANSPORTER MFS SUPERFAMILY"/>
    <property type="match status" value="1"/>
</dbReference>
<keyword evidence="2" id="KW-0813">Transport</keyword>
<keyword evidence="6 7" id="KW-0472">Membrane</keyword>
<comment type="subcellular location">
    <subcellularLocation>
        <location evidence="1">Cell membrane</location>
        <topology evidence="1">Multi-pass membrane protein</topology>
    </subcellularLocation>
</comment>
<evidence type="ECO:0000256" key="2">
    <source>
        <dbReference type="ARBA" id="ARBA00022448"/>
    </source>
</evidence>
<dbReference type="InterPro" id="IPR005829">
    <property type="entry name" value="Sugar_transporter_CS"/>
</dbReference>
<evidence type="ECO:0000256" key="5">
    <source>
        <dbReference type="ARBA" id="ARBA00022989"/>
    </source>
</evidence>
<evidence type="ECO:0000259" key="8">
    <source>
        <dbReference type="PROSITE" id="PS50850"/>
    </source>
</evidence>
<dbReference type="PROSITE" id="PS00216">
    <property type="entry name" value="SUGAR_TRANSPORT_1"/>
    <property type="match status" value="1"/>
</dbReference>
<evidence type="ECO:0000256" key="4">
    <source>
        <dbReference type="ARBA" id="ARBA00022692"/>
    </source>
</evidence>
<keyword evidence="5 7" id="KW-1133">Transmembrane helix</keyword>
<evidence type="ECO:0000256" key="3">
    <source>
        <dbReference type="ARBA" id="ARBA00022475"/>
    </source>
</evidence>
<protein>
    <submittedName>
        <fullName evidence="9">MFS transporter</fullName>
    </submittedName>
</protein>
<keyword evidence="3" id="KW-1003">Cell membrane</keyword>
<dbReference type="EMBL" id="JMIR01000051">
    <property type="protein sequence ID" value="KEO80992.1"/>
    <property type="molecule type" value="Genomic_DNA"/>
</dbReference>
<feature type="transmembrane region" description="Helical" evidence="7">
    <location>
        <begin position="135"/>
        <end position="154"/>
    </location>
</feature>
<feature type="transmembrane region" description="Helical" evidence="7">
    <location>
        <begin position="42"/>
        <end position="64"/>
    </location>
</feature>
<dbReference type="AlphaFoldDB" id="A0A074M4R0"/>
<feature type="transmembrane region" description="Helical" evidence="7">
    <location>
        <begin position="326"/>
        <end position="348"/>
    </location>
</feature>
<name>A0A074M4R0_9BACL</name>